<proteinExistence type="predicted"/>
<sequence>MTPTVLMEAIKAYIQEKTKDIMLPVKVNRGEDPKERPPGVYLMNLPKKQDEIQQIPYILIKYLTGRDDEAPGEPDEAQASIRIIVATYAEDAEEGSMALLNIMSKLRYNFLKDEEINQQFRLVPPLEHIIYPDDTRPYYLGEMMTIWTLPPIKREVNFNGY</sequence>
<evidence type="ECO:0000313" key="1">
    <source>
        <dbReference type="EMBL" id="MCA2096068.1"/>
    </source>
</evidence>
<protein>
    <recommendedName>
        <fullName evidence="3">Tail terminator</fullName>
    </recommendedName>
</protein>
<dbReference type="EMBL" id="JAIWIY010000001">
    <property type="protein sequence ID" value="MCA2096068.1"/>
    <property type="molecule type" value="Genomic_DNA"/>
</dbReference>
<evidence type="ECO:0008006" key="3">
    <source>
        <dbReference type="Google" id="ProtNLM"/>
    </source>
</evidence>
<dbReference type="RefSeq" id="WP_209773580.1">
    <property type="nucleotide sequence ID" value="NZ_JAGGLO010000004.1"/>
</dbReference>
<keyword evidence="2" id="KW-1185">Reference proteome</keyword>
<reference evidence="2" key="1">
    <citation type="submission" date="2023-07" db="EMBL/GenBank/DDBJ databases">
        <title>FDA dAtabase for Regulatory Grade micrObial Sequences (FDA-ARGOS): Supporting development and validation of Infectious Disease Dx tests.</title>
        <authorList>
            <person name="Sproer C."/>
            <person name="Gronow S."/>
            <person name="Severitt S."/>
            <person name="Schroder I."/>
            <person name="Tallon L."/>
            <person name="Sadzewicz L."/>
            <person name="Zhao X."/>
            <person name="Boylan J."/>
            <person name="Ott S."/>
            <person name="Bowen H."/>
            <person name="Vavikolanu K."/>
            <person name="Hazen T."/>
            <person name="Aluvathingal J."/>
            <person name="Nadendla S."/>
            <person name="Lowell S."/>
            <person name="Myers T."/>
            <person name="Yan Y."/>
        </authorList>
    </citation>
    <scope>NUCLEOTIDE SEQUENCE [LARGE SCALE GENOMIC DNA]</scope>
    <source>
        <strain evidence="2">FDAARGOS_1538</strain>
    </source>
</reference>
<organism evidence="1 2">
    <name type="scientific">Anaerococcus degeneri</name>
    <dbReference type="NCBI Taxonomy" id="361500"/>
    <lineage>
        <taxon>Bacteria</taxon>
        <taxon>Bacillati</taxon>
        <taxon>Bacillota</taxon>
        <taxon>Tissierellia</taxon>
        <taxon>Tissierellales</taxon>
        <taxon>Peptoniphilaceae</taxon>
        <taxon>Anaerococcus</taxon>
    </lineage>
</organism>
<dbReference type="Proteomes" id="UP001198374">
    <property type="component" value="Unassembled WGS sequence"/>
</dbReference>
<comment type="caution">
    <text evidence="1">The sequence shown here is derived from an EMBL/GenBank/DDBJ whole genome shotgun (WGS) entry which is preliminary data.</text>
</comment>
<accession>A0ABS7YWE6</accession>
<evidence type="ECO:0000313" key="2">
    <source>
        <dbReference type="Proteomes" id="UP001198374"/>
    </source>
</evidence>
<name>A0ABS7YWE6_9FIRM</name>
<gene>
    <name evidence="1" type="ORF">LDJ82_03970</name>
</gene>